<evidence type="ECO:0000313" key="2">
    <source>
        <dbReference type="EMBL" id="JAD50140.1"/>
    </source>
</evidence>
<feature type="region of interest" description="Disordered" evidence="1">
    <location>
        <begin position="24"/>
        <end position="52"/>
    </location>
</feature>
<organism evidence="2">
    <name type="scientific">Arundo donax</name>
    <name type="common">Giant reed</name>
    <name type="synonym">Donax arundinaceus</name>
    <dbReference type="NCBI Taxonomy" id="35708"/>
    <lineage>
        <taxon>Eukaryota</taxon>
        <taxon>Viridiplantae</taxon>
        <taxon>Streptophyta</taxon>
        <taxon>Embryophyta</taxon>
        <taxon>Tracheophyta</taxon>
        <taxon>Spermatophyta</taxon>
        <taxon>Magnoliopsida</taxon>
        <taxon>Liliopsida</taxon>
        <taxon>Poales</taxon>
        <taxon>Poaceae</taxon>
        <taxon>PACMAD clade</taxon>
        <taxon>Arundinoideae</taxon>
        <taxon>Arundineae</taxon>
        <taxon>Arundo</taxon>
    </lineage>
</organism>
<dbReference type="EMBL" id="GBRH01247755">
    <property type="protein sequence ID" value="JAD50140.1"/>
    <property type="molecule type" value="Transcribed_RNA"/>
</dbReference>
<reference evidence="2" key="2">
    <citation type="journal article" date="2015" name="Data Brief">
        <title>Shoot transcriptome of the giant reed, Arundo donax.</title>
        <authorList>
            <person name="Barrero R.A."/>
            <person name="Guerrero F.D."/>
            <person name="Moolhuijzen P."/>
            <person name="Goolsby J.A."/>
            <person name="Tidwell J."/>
            <person name="Bellgard S.E."/>
            <person name="Bellgard M.I."/>
        </authorList>
    </citation>
    <scope>NUCLEOTIDE SEQUENCE</scope>
    <source>
        <tissue evidence="2">Shoot tissue taken approximately 20 cm above the soil surface</tissue>
    </source>
</reference>
<proteinExistence type="predicted"/>
<protein>
    <submittedName>
        <fullName evidence="2">Uncharacterized protein</fullName>
    </submittedName>
</protein>
<dbReference type="AlphaFoldDB" id="A0A0A9AML6"/>
<feature type="compositionally biased region" description="Low complexity" evidence="1">
    <location>
        <begin position="33"/>
        <end position="42"/>
    </location>
</feature>
<sequence>MRTDRGQSHENKADLRMTRARIKQTDQIGADPATTRAAATRGTRTECAGEASGDGWLVGDRLPWCALL</sequence>
<name>A0A0A9AML6_ARUDO</name>
<accession>A0A0A9AML6</accession>
<reference evidence="2" key="1">
    <citation type="submission" date="2014-09" db="EMBL/GenBank/DDBJ databases">
        <authorList>
            <person name="Magalhaes I.L.F."/>
            <person name="Oliveira U."/>
            <person name="Santos F.R."/>
            <person name="Vidigal T.H.D.A."/>
            <person name="Brescovit A.D."/>
            <person name="Santos A.J."/>
        </authorList>
    </citation>
    <scope>NUCLEOTIDE SEQUENCE</scope>
    <source>
        <tissue evidence="2">Shoot tissue taken approximately 20 cm above the soil surface</tissue>
    </source>
</reference>
<evidence type="ECO:0000256" key="1">
    <source>
        <dbReference type="SAM" id="MobiDB-lite"/>
    </source>
</evidence>